<keyword evidence="3" id="KW-1185">Reference proteome</keyword>
<protein>
    <submittedName>
        <fullName evidence="2">Ornithine cyclodeaminase family protein</fullName>
    </submittedName>
</protein>
<dbReference type="PANTHER" id="PTHR13812">
    <property type="entry name" value="KETIMINE REDUCTASE MU-CRYSTALLIN"/>
    <property type="match status" value="1"/>
</dbReference>
<gene>
    <name evidence="2" type="ORF">FEZ63_16050</name>
</gene>
<sequence length="326" mass="34879">MRDDQTFLYLNAADIAAIDLDPNEAREAVLEAFRAHHEKRIIAKPKLTLEIGPGHSFQTLCSAWEESGFAANKWLGMAPASPSSELPGIHAVIALNDFASGRLVGLLDGNVITAVRTAAMSAAAAQYLALPTSRTLGLIGCGLQARFHIAAMKAVLPGLSEIRAYSRTRRSAEALVQEAQESGWNGTVSDDAETAIRNSDVIVTTVPMSSGLAPFLDPAWLAPGSFLSAVDIARSWQPHDLRRLEILVTDDHAQQHESPPISPELGRIGSFDADLAELASQAKPGRADNEQRAMFIFRGVGLADLAVAARVFAAAEAKSIGQRLIR</sequence>
<dbReference type="AlphaFoldDB" id="A0A5N3P882"/>
<dbReference type="GO" id="GO:0005737">
    <property type="term" value="C:cytoplasm"/>
    <property type="evidence" value="ECO:0007669"/>
    <property type="project" value="TreeGrafter"/>
</dbReference>
<dbReference type="Proteomes" id="UP000325684">
    <property type="component" value="Unassembled WGS sequence"/>
</dbReference>
<evidence type="ECO:0000256" key="1">
    <source>
        <dbReference type="ARBA" id="ARBA00008903"/>
    </source>
</evidence>
<proteinExistence type="inferred from homology"/>
<evidence type="ECO:0000313" key="3">
    <source>
        <dbReference type="Proteomes" id="UP000325684"/>
    </source>
</evidence>
<dbReference type="EMBL" id="VCMV01000025">
    <property type="protein sequence ID" value="KAB0265943.1"/>
    <property type="molecule type" value="Genomic_DNA"/>
</dbReference>
<dbReference type="OrthoDB" id="9785971at2"/>
<comment type="similarity">
    <text evidence="1">Belongs to the ornithine cyclodeaminase/mu-crystallin family.</text>
</comment>
<comment type="caution">
    <text evidence="2">The sequence shown here is derived from an EMBL/GenBank/DDBJ whole genome shotgun (WGS) entry which is preliminary data.</text>
</comment>
<dbReference type="Gene3D" id="3.30.1780.10">
    <property type="entry name" value="ornithine cyclodeaminase, domain 1"/>
    <property type="match status" value="1"/>
</dbReference>
<dbReference type="SUPFAM" id="SSF51735">
    <property type="entry name" value="NAD(P)-binding Rossmann-fold domains"/>
    <property type="match status" value="1"/>
</dbReference>
<dbReference type="PIRSF" id="PIRSF001439">
    <property type="entry name" value="CryM"/>
    <property type="match status" value="1"/>
</dbReference>
<dbReference type="Pfam" id="PF02423">
    <property type="entry name" value="OCD_Mu_crystall"/>
    <property type="match status" value="1"/>
</dbReference>
<evidence type="ECO:0000313" key="2">
    <source>
        <dbReference type="EMBL" id="KAB0265943.1"/>
    </source>
</evidence>
<dbReference type="RefSeq" id="WP_150946275.1">
    <property type="nucleotide sequence ID" value="NZ_VCMV01000025.1"/>
</dbReference>
<accession>A0A5N3P882</accession>
<dbReference type="InterPro" id="IPR003462">
    <property type="entry name" value="ODC_Mu_crystall"/>
</dbReference>
<organism evidence="2 3">
    <name type="scientific">Microvirga brassicacearum</name>
    <dbReference type="NCBI Taxonomy" id="2580413"/>
    <lineage>
        <taxon>Bacteria</taxon>
        <taxon>Pseudomonadati</taxon>
        <taxon>Pseudomonadota</taxon>
        <taxon>Alphaproteobacteria</taxon>
        <taxon>Hyphomicrobiales</taxon>
        <taxon>Methylobacteriaceae</taxon>
        <taxon>Microvirga</taxon>
    </lineage>
</organism>
<dbReference type="Gene3D" id="3.40.50.720">
    <property type="entry name" value="NAD(P)-binding Rossmann-like Domain"/>
    <property type="match status" value="1"/>
</dbReference>
<dbReference type="PANTHER" id="PTHR13812:SF19">
    <property type="entry name" value="KETIMINE REDUCTASE MU-CRYSTALLIN"/>
    <property type="match status" value="1"/>
</dbReference>
<dbReference type="InterPro" id="IPR036291">
    <property type="entry name" value="NAD(P)-bd_dom_sf"/>
</dbReference>
<reference evidence="2 3" key="1">
    <citation type="journal article" date="2019" name="Microorganisms">
        <title>Genome Insights into the Novel Species Microvirga brassicacearum, a Rapeseed Endophyte with Biotechnological Potential.</title>
        <authorList>
            <person name="Jimenez-Gomez A."/>
            <person name="Saati-Santamaria Z."/>
            <person name="Igual J.M."/>
            <person name="Rivas R."/>
            <person name="Mateos P.F."/>
            <person name="Garcia-Fraile P."/>
        </authorList>
    </citation>
    <scope>NUCLEOTIDE SEQUENCE [LARGE SCALE GENOMIC DNA]</scope>
    <source>
        <strain evidence="2 3">CDVBN77</strain>
    </source>
</reference>
<dbReference type="InterPro" id="IPR023401">
    <property type="entry name" value="ODC_N"/>
</dbReference>
<name>A0A5N3P882_9HYPH</name>